<sequence length="985" mass="110050">MTPTDQVTPADQKPRINAKVDGASKRIRKKRRCRETSMTMVRSPSVMFPLQRLYLSCLDVFKGAGTVPSPSGDRKLRHILDGLMPEDVGLPRNLQFLDPDSTVVYTIIRQCQNFSLYVLFLPENAVIPLHNHPGMTVFSKLLVGKVHIKAYDLVDPDVIHNSSSSFQLKLACLKADTIFTAPCDTSKTVEIVHTTKKSHIPFHQMKKMLNKEEGKCYRWLQETEAPKESKMDRMEYLCPKIIEVTTVSVVGFALSGRTTCVNENCLPAPDIAEMAAWSPLPYVQEPLSLCKVRGSLVFAHLLRAASFALNEWGMEYPEPGMMAADPPKGKILLCAAFFIHCNLRLPITRFIAQLLTFYQVHISQMHPMGICRATHFEFSCRALGVEPTCGRFNVFYKMVLRDSWYSFVGRGGKVKSHIPKAPSSFHYWKERFFYVKKEVIPLVMNVRSATDSFVEPDLEAFEGRDWYVTLTANPAEIKTLRESALVVVMMSHVWKFPDRVPHYAIGDKVVDKVYGVLFNQLDGRMAWTELAPGEPSVLERSKDNFLHQRSMDSDFSHPVTSGQGSAGVNSPKEGAGAEGGGSAKRRKLVLKHKSPSSDDKLMRSPRAKKPRLSDSLKRAEEAALDVPKPGLAHVRLVEPVKAISADPAKAVVPDPVKVVAADSAKAVSSANPAPVAHGPPPDDRLFQRHCPRSLLRDQVVTNVVGSLSSVSEMVRDWEVLCSEKRDFELSKREFERMKQEWESSRAGAERVIKLEWELSVARKKVTRAGASSESCCGLEGGLLEAENKGLLGRPALRDTEIVSRDSKITRLQAQLKEISGAKDHEAAHRVVLEDEVRGMCADRRWLISECIPQVVEFVESSPEFQLVFSQLLTANKFLGRQQGFDEGYRFAEERTPKSSFELYDVNCQEGLDEKVAEFDNLSFGILKDVANCADLPDLDELKAILARDKEEVGPSQHEEEPMDYADSEDEEPAGGDDGDGDDVQT</sequence>
<reference evidence="1 2" key="2">
    <citation type="journal article" date="2022" name="Mol. Ecol. Resour.">
        <title>The genomes of chicory, endive, great burdock and yacon provide insights into Asteraceae paleo-polyploidization history and plant inulin production.</title>
        <authorList>
            <person name="Fan W."/>
            <person name="Wang S."/>
            <person name="Wang H."/>
            <person name="Wang A."/>
            <person name="Jiang F."/>
            <person name="Liu H."/>
            <person name="Zhao H."/>
            <person name="Xu D."/>
            <person name="Zhang Y."/>
        </authorList>
    </citation>
    <scope>NUCLEOTIDE SEQUENCE [LARGE SCALE GENOMIC DNA]</scope>
    <source>
        <strain evidence="2">cv. Yunnan</strain>
        <tissue evidence="1">Leaves</tissue>
    </source>
</reference>
<evidence type="ECO:0000313" key="2">
    <source>
        <dbReference type="Proteomes" id="UP001056120"/>
    </source>
</evidence>
<gene>
    <name evidence="1" type="ORF">L1987_81709</name>
</gene>
<evidence type="ECO:0000313" key="1">
    <source>
        <dbReference type="EMBL" id="KAI3688003.1"/>
    </source>
</evidence>
<proteinExistence type="predicted"/>
<dbReference type="Proteomes" id="UP001056120">
    <property type="component" value="Linkage Group LG27"/>
</dbReference>
<organism evidence="1 2">
    <name type="scientific">Smallanthus sonchifolius</name>
    <dbReference type="NCBI Taxonomy" id="185202"/>
    <lineage>
        <taxon>Eukaryota</taxon>
        <taxon>Viridiplantae</taxon>
        <taxon>Streptophyta</taxon>
        <taxon>Embryophyta</taxon>
        <taxon>Tracheophyta</taxon>
        <taxon>Spermatophyta</taxon>
        <taxon>Magnoliopsida</taxon>
        <taxon>eudicotyledons</taxon>
        <taxon>Gunneridae</taxon>
        <taxon>Pentapetalae</taxon>
        <taxon>asterids</taxon>
        <taxon>campanulids</taxon>
        <taxon>Asterales</taxon>
        <taxon>Asteraceae</taxon>
        <taxon>Asteroideae</taxon>
        <taxon>Heliantheae alliance</taxon>
        <taxon>Millerieae</taxon>
        <taxon>Smallanthus</taxon>
    </lineage>
</organism>
<comment type="caution">
    <text evidence="1">The sequence shown here is derived from an EMBL/GenBank/DDBJ whole genome shotgun (WGS) entry which is preliminary data.</text>
</comment>
<reference evidence="2" key="1">
    <citation type="journal article" date="2022" name="Mol. Ecol. Resour.">
        <title>The genomes of chicory, endive, great burdock and yacon provide insights into Asteraceae palaeo-polyploidization history and plant inulin production.</title>
        <authorList>
            <person name="Fan W."/>
            <person name="Wang S."/>
            <person name="Wang H."/>
            <person name="Wang A."/>
            <person name="Jiang F."/>
            <person name="Liu H."/>
            <person name="Zhao H."/>
            <person name="Xu D."/>
            <person name="Zhang Y."/>
        </authorList>
    </citation>
    <scope>NUCLEOTIDE SEQUENCE [LARGE SCALE GENOMIC DNA]</scope>
    <source>
        <strain evidence="2">cv. Yunnan</strain>
    </source>
</reference>
<keyword evidence="2" id="KW-1185">Reference proteome</keyword>
<dbReference type="EMBL" id="CM042044">
    <property type="protein sequence ID" value="KAI3688003.1"/>
    <property type="molecule type" value="Genomic_DNA"/>
</dbReference>
<name>A0ACB8YRF8_9ASTR</name>
<accession>A0ACB8YRF8</accession>
<protein>
    <submittedName>
        <fullName evidence="1">Uncharacterized protein</fullName>
    </submittedName>
</protein>